<protein>
    <submittedName>
        <fullName evidence="6">Kinesin-like protein KIN-7E, chloroplastic</fullName>
    </submittedName>
</protein>
<keyword evidence="7" id="KW-1185">Reference proteome</keyword>
<reference evidence="6 7" key="1">
    <citation type="submission" date="2018-09" db="EMBL/GenBank/DDBJ databases">
        <title>A high-quality reference genome of wild soybean provides a powerful tool to mine soybean genomes.</title>
        <authorList>
            <person name="Xie M."/>
            <person name="Chung C.Y.L."/>
            <person name="Li M.-W."/>
            <person name="Wong F.-L."/>
            <person name="Chan T.-F."/>
            <person name="Lam H.-M."/>
        </authorList>
    </citation>
    <scope>NUCLEOTIDE SEQUENCE [LARGE SCALE GENOMIC DNA]</scope>
    <source>
        <strain evidence="7">cv. W05</strain>
        <tissue evidence="6">Hypocotyl of etiolated seedlings</tissue>
    </source>
</reference>
<evidence type="ECO:0000313" key="6">
    <source>
        <dbReference type="EMBL" id="RZB69017.1"/>
    </source>
</evidence>
<dbReference type="InterPro" id="IPR027640">
    <property type="entry name" value="Kinesin-like_fam"/>
</dbReference>
<dbReference type="GO" id="GO:0003777">
    <property type="term" value="F:microtubule motor activity"/>
    <property type="evidence" value="ECO:0007669"/>
    <property type="project" value="InterPro"/>
</dbReference>
<feature type="coiled-coil region" evidence="3">
    <location>
        <begin position="87"/>
        <end position="121"/>
    </location>
</feature>
<evidence type="ECO:0000259" key="5">
    <source>
        <dbReference type="PROSITE" id="PS50067"/>
    </source>
</evidence>
<dbReference type="InterPro" id="IPR027417">
    <property type="entry name" value="P-loop_NTPase"/>
</dbReference>
<evidence type="ECO:0000256" key="1">
    <source>
        <dbReference type="ARBA" id="ARBA00023175"/>
    </source>
</evidence>
<name>A0A445H617_GLYSO</name>
<evidence type="ECO:0000256" key="3">
    <source>
        <dbReference type="SAM" id="Coils"/>
    </source>
</evidence>
<dbReference type="PANTHER" id="PTHR47968">
    <property type="entry name" value="CENTROMERE PROTEIN E"/>
    <property type="match status" value="1"/>
</dbReference>
<dbReference type="SUPFAM" id="SSF52540">
    <property type="entry name" value="P-loop containing nucleoside triphosphate hydrolases"/>
    <property type="match status" value="1"/>
</dbReference>
<feature type="compositionally biased region" description="Basic and acidic residues" evidence="4">
    <location>
        <begin position="252"/>
        <end position="266"/>
    </location>
</feature>
<dbReference type="GO" id="GO:0008017">
    <property type="term" value="F:microtubule binding"/>
    <property type="evidence" value="ECO:0007669"/>
    <property type="project" value="InterPro"/>
</dbReference>
<feature type="coiled-coil region" evidence="3">
    <location>
        <begin position="543"/>
        <end position="598"/>
    </location>
</feature>
<dbReference type="Gene3D" id="1.20.58.1980">
    <property type="match status" value="1"/>
</dbReference>
<dbReference type="GO" id="GO:0005524">
    <property type="term" value="F:ATP binding"/>
    <property type="evidence" value="ECO:0007669"/>
    <property type="project" value="InterPro"/>
</dbReference>
<evidence type="ECO:0000313" key="7">
    <source>
        <dbReference type="Proteomes" id="UP000289340"/>
    </source>
</evidence>
<dbReference type="GO" id="GO:0007018">
    <property type="term" value="P:microtubule-based movement"/>
    <property type="evidence" value="ECO:0007669"/>
    <property type="project" value="InterPro"/>
</dbReference>
<keyword evidence="3" id="KW-0175">Coiled coil</keyword>
<comment type="caution">
    <text evidence="2">Lacks conserved residue(s) required for the propagation of feature annotation.</text>
</comment>
<dbReference type="AlphaFoldDB" id="A0A445H617"/>
<gene>
    <name evidence="6" type="ORF">D0Y65_038696</name>
</gene>
<evidence type="ECO:0000256" key="2">
    <source>
        <dbReference type="PROSITE-ProRule" id="PRU00283"/>
    </source>
</evidence>
<feature type="coiled-coil region" evidence="3">
    <location>
        <begin position="305"/>
        <end position="332"/>
    </location>
</feature>
<evidence type="ECO:0000256" key="4">
    <source>
        <dbReference type="SAM" id="MobiDB-lite"/>
    </source>
</evidence>
<organism evidence="6 7">
    <name type="scientific">Glycine soja</name>
    <name type="common">Wild soybean</name>
    <dbReference type="NCBI Taxonomy" id="3848"/>
    <lineage>
        <taxon>Eukaryota</taxon>
        <taxon>Viridiplantae</taxon>
        <taxon>Streptophyta</taxon>
        <taxon>Embryophyta</taxon>
        <taxon>Tracheophyta</taxon>
        <taxon>Spermatophyta</taxon>
        <taxon>Magnoliopsida</taxon>
        <taxon>eudicotyledons</taxon>
        <taxon>Gunneridae</taxon>
        <taxon>Pentapetalae</taxon>
        <taxon>rosids</taxon>
        <taxon>fabids</taxon>
        <taxon>Fabales</taxon>
        <taxon>Fabaceae</taxon>
        <taxon>Papilionoideae</taxon>
        <taxon>50 kb inversion clade</taxon>
        <taxon>NPAAA clade</taxon>
        <taxon>indigoferoid/millettioid clade</taxon>
        <taxon>Phaseoleae</taxon>
        <taxon>Glycine</taxon>
        <taxon>Glycine subgen. Soja</taxon>
    </lineage>
</organism>
<dbReference type="InterPro" id="IPR001752">
    <property type="entry name" value="Kinesin_motor_dom"/>
</dbReference>
<keyword evidence="1" id="KW-0505">Motor protein</keyword>
<comment type="caution">
    <text evidence="6">The sequence shown here is derived from an EMBL/GenBank/DDBJ whole genome shotgun (WGS) entry which is preliminary data.</text>
</comment>
<dbReference type="PANTHER" id="PTHR47968:SF33">
    <property type="entry name" value="KINESIN-LIKE PROTEIN KIN-7C, MITOCHONDRIAL ISOFORM X1"/>
    <property type="match status" value="1"/>
</dbReference>
<dbReference type="Proteomes" id="UP000289340">
    <property type="component" value="Chromosome 14"/>
</dbReference>
<dbReference type="PROSITE" id="PS50067">
    <property type="entry name" value="KINESIN_MOTOR_2"/>
    <property type="match status" value="1"/>
</dbReference>
<dbReference type="Pfam" id="PF00225">
    <property type="entry name" value="Kinesin"/>
    <property type="match status" value="1"/>
</dbReference>
<proteinExistence type="inferred from homology"/>
<sequence>MVSKFHDDPTVDESRIVVLLGQVIAKLTDENATHIPYRDSKLTRLLQSSLSGHGRIFLICTVTPASSSSEETRNTLKFAHRSKHVEIKASQNKIMDEKSLIKKYQKEISELKQELQQLKHGMVENPNMATSSQEDLANLKLQLEAGQSKLKSRLQEEEQAKAALMGRIQRLTKLILVSTKNVMSSSIPERPSHRRRHSFGEDELAYLPDRKRETWINDDAGSHASVPSPEEKDDITNLDELGKDYRRSKRRGMLDSRRNSVSRKDNASALNSFPGRTQAGDLLSVTVGGRQLPPTGTTVTDQMDLLREQEDMHKLKGEISQKKNQIRILEQRMIGSIGPAPRNCEMSQALSKLTTELNEKIFELEIKSADNRILQEQLQLKNSENIEMQETIISLTKQINLLLDKTSTNHQHVADNETNCSRDILGKNDEAQSLKNLNALVSQSHPKQGSNDSITNSQILVQAAEIENLRQENVRLVEKKGGLEIQSQKLAEEASYAKELAAAAAVELRNHAEEVTKLTYENAELSVFNEMGNQKSWGMKFLIEELQKDLNARLQREAALEAALSVKVEIEADLRSTLDEIKHQKQDLEYELTNMRMLVSKMKKSGINVEDKSTVYVPNDVQTKAKNGHPTSNGYSHRKQYQEGEILESMDMIALEELRANYQRERRCKELESHISILKVSHSHDHISYFIYVP</sequence>
<comment type="similarity">
    <text evidence="2">Belongs to the TRAFAC class myosin-kinesin ATPase superfamily. Kinesin family.</text>
</comment>
<dbReference type="EMBL" id="QZWG01000014">
    <property type="protein sequence ID" value="RZB69017.1"/>
    <property type="molecule type" value="Genomic_DNA"/>
</dbReference>
<feature type="region of interest" description="Disordered" evidence="4">
    <location>
        <begin position="219"/>
        <end position="300"/>
    </location>
</feature>
<accession>A0A445H617</accession>
<feature type="domain" description="Kinesin motor" evidence="5">
    <location>
        <begin position="1"/>
        <end position="85"/>
    </location>
</feature>